<dbReference type="EMBL" id="CM008051">
    <property type="protein sequence ID" value="PAN35394.1"/>
    <property type="molecule type" value="Genomic_DNA"/>
</dbReference>
<feature type="chain" id="PRO_5015422208" evidence="2">
    <location>
        <begin position="23"/>
        <end position="103"/>
    </location>
</feature>
<dbReference type="Gramene" id="PAN35394">
    <property type="protein sequence ID" value="PAN35394"/>
    <property type="gene ID" value="PAHAL_6G205600"/>
</dbReference>
<feature type="transmembrane region" description="Helical" evidence="1">
    <location>
        <begin position="65"/>
        <end position="85"/>
    </location>
</feature>
<evidence type="ECO:0000313" key="3">
    <source>
        <dbReference type="EMBL" id="PAN35394.1"/>
    </source>
</evidence>
<proteinExistence type="predicted"/>
<name>A0A2S3I2K6_9POAL</name>
<feature type="signal peptide" evidence="2">
    <location>
        <begin position="1"/>
        <end position="22"/>
    </location>
</feature>
<keyword evidence="2" id="KW-0732">Signal</keyword>
<sequence>MTSNSFLLFVLLAVCPIAITNSLQLEIISNCFGLLCTDVCVAVVQARTNYLFYSKILEAPYEEEVSLLLEIFGFMVRGYAVILMLQMPDRHLMDRIAWCLNML</sequence>
<keyword evidence="1" id="KW-0812">Transmembrane</keyword>
<evidence type="ECO:0000256" key="2">
    <source>
        <dbReference type="SAM" id="SignalP"/>
    </source>
</evidence>
<evidence type="ECO:0000256" key="1">
    <source>
        <dbReference type="SAM" id="Phobius"/>
    </source>
</evidence>
<accession>A0A2S3I2K6</accession>
<keyword evidence="1" id="KW-1133">Transmembrane helix</keyword>
<protein>
    <submittedName>
        <fullName evidence="3">Uncharacterized protein</fullName>
    </submittedName>
</protein>
<gene>
    <name evidence="3" type="ORF">PAHAL_6G205600</name>
</gene>
<reference evidence="3" key="1">
    <citation type="submission" date="2018-04" db="EMBL/GenBank/DDBJ databases">
        <title>WGS assembly of Panicum hallii.</title>
        <authorList>
            <person name="Lovell J."/>
            <person name="Jenkins J."/>
            <person name="Lowry D."/>
            <person name="Mamidi S."/>
            <person name="Sreedasyam A."/>
            <person name="Weng X."/>
            <person name="Barry K."/>
            <person name="Bonette J."/>
            <person name="Campitelli B."/>
            <person name="Daum C."/>
            <person name="Gordon S."/>
            <person name="Gould B."/>
            <person name="Lipzen A."/>
            <person name="Macqueen A."/>
            <person name="Palacio-Mejia J."/>
            <person name="Plott C."/>
            <person name="Shakirov E."/>
            <person name="Shu S."/>
            <person name="Yoshinaga Y."/>
            <person name="Zane M."/>
            <person name="Rokhsar D."/>
            <person name="Grimwood J."/>
            <person name="Schmutz J."/>
            <person name="Juenger T."/>
        </authorList>
    </citation>
    <scope>NUCLEOTIDE SEQUENCE [LARGE SCALE GENOMIC DNA]</scope>
    <source>
        <strain evidence="3">FIL2</strain>
    </source>
</reference>
<keyword evidence="1" id="KW-0472">Membrane</keyword>
<organism evidence="3">
    <name type="scientific">Panicum hallii</name>
    <dbReference type="NCBI Taxonomy" id="206008"/>
    <lineage>
        <taxon>Eukaryota</taxon>
        <taxon>Viridiplantae</taxon>
        <taxon>Streptophyta</taxon>
        <taxon>Embryophyta</taxon>
        <taxon>Tracheophyta</taxon>
        <taxon>Spermatophyta</taxon>
        <taxon>Magnoliopsida</taxon>
        <taxon>Liliopsida</taxon>
        <taxon>Poales</taxon>
        <taxon>Poaceae</taxon>
        <taxon>PACMAD clade</taxon>
        <taxon>Panicoideae</taxon>
        <taxon>Panicodae</taxon>
        <taxon>Paniceae</taxon>
        <taxon>Panicinae</taxon>
        <taxon>Panicum</taxon>
        <taxon>Panicum sect. Panicum</taxon>
    </lineage>
</organism>
<dbReference type="Proteomes" id="UP000243499">
    <property type="component" value="Chromosome 6"/>
</dbReference>
<dbReference type="AlphaFoldDB" id="A0A2S3I2K6"/>